<dbReference type="InterPro" id="IPR002023">
    <property type="entry name" value="NuoE-like"/>
</dbReference>
<comment type="cofactor">
    <cofactor evidence="7">
        <name>[2Fe-2S] cluster</name>
        <dbReference type="ChEBI" id="CHEBI:190135"/>
    </cofactor>
    <text evidence="7">Binds 1 [2Fe-2S] cluster.</text>
</comment>
<evidence type="ECO:0000313" key="8">
    <source>
        <dbReference type="EMBL" id="SFJ07514.1"/>
    </source>
</evidence>
<evidence type="ECO:0000256" key="6">
    <source>
        <dbReference type="ARBA" id="ARBA00034078"/>
    </source>
</evidence>
<dbReference type="GO" id="GO:0051537">
    <property type="term" value="F:2 iron, 2 sulfur cluster binding"/>
    <property type="evidence" value="ECO:0007669"/>
    <property type="project" value="UniProtKB-KW"/>
</dbReference>
<sequence length="163" mass="16988">MPNPARPPLEGASAAREICARHGDDPAALIEILHDLQEAEGHVPPDAVPEIALALNLGRAEVHGVLTFYHDFRQAPEGRVELQLCRGESCQAMGAEALIAAVCARRGAALGETSADGVTIKPVYCLGNCALAPAARVDGRLIGRASAERLDAALDAALSEPAR</sequence>
<keyword evidence="9" id="KW-1185">Reference proteome</keyword>
<dbReference type="InterPro" id="IPR028431">
    <property type="entry name" value="NADP_DH_HndA-like"/>
</dbReference>
<dbReference type="InterPro" id="IPR036249">
    <property type="entry name" value="Thioredoxin-like_sf"/>
</dbReference>
<dbReference type="GO" id="GO:0046872">
    <property type="term" value="F:metal ion binding"/>
    <property type="evidence" value="ECO:0007669"/>
    <property type="project" value="UniProtKB-KW"/>
</dbReference>
<dbReference type="Proteomes" id="UP000199377">
    <property type="component" value="Unassembled WGS sequence"/>
</dbReference>
<dbReference type="Gene3D" id="3.40.30.10">
    <property type="entry name" value="Glutaredoxin"/>
    <property type="match status" value="1"/>
</dbReference>
<dbReference type="InterPro" id="IPR041921">
    <property type="entry name" value="NuoE_N"/>
</dbReference>
<dbReference type="RefSeq" id="WP_092864855.1">
    <property type="nucleotide sequence ID" value="NZ_FOQH01000013.1"/>
</dbReference>
<comment type="cofactor">
    <cofactor evidence="6">
        <name>[2Fe-2S] cluster</name>
        <dbReference type="ChEBI" id="CHEBI:190135"/>
    </cofactor>
</comment>
<name>A0A1I3NDX4_9RHOB</name>
<dbReference type="GO" id="GO:0016491">
    <property type="term" value="F:oxidoreductase activity"/>
    <property type="evidence" value="ECO:0007669"/>
    <property type="project" value="InterPro"/>
</dbReference>
<dbReference type="PANTHER" id="PTHR43342:SF1">
    <property type="entry name" value="BIFURCATING [FEFE] HYDROGENASE GAMMA SUBUNIT"/>
    <property type="match status" value="1"/>
</dbReference>
<protein>
    <submittedName>
        <fullName evidence="8">Formate dehydrogenase gamma subunit</fullName>
    </submittedName>
</protein>
<dbReference type="PANTHER" id="PTHR43342">
    <property type="entry name" value="NADH-QUINONE OXIDOREDUCTASE, E SUBUNIT"/>
    <property type="match status" value="1"/>
</dbReference>
<feature type="binding site" evidence="7">
    <location>
        <position position="125"/>
    </location>
    <ligand>
        <name>[2Fe-2S] cluster</name>
        <dbReference type="ChEBI" id="CHEBI:190135"/>
    </ligand>
</feature>
<keyword evidence="5 7" id="KW-0411">Iron-sulfur</keyword>
<feature type="binding site" evidence="7">
    <location>
        <position position="85"/>
    </location>
    <ligand>
        <name>[2Fe-2S] cluster</name>
        <dbReference type="ChEBI" id="CHEBI:190135"/>
    </ligand>
</feature>
<keyword evidence="4 7" id="KW-0408">Iron</keyword>
<dbReference type="STRING" id="1114924.SAMN05216258_11348"/>
<evidence type="ECO:0000256" key="4">
    <source>
        <dbReference type="ARBA" id="ARBA00023004"/>
    </source>
</evidence>
<reference evidence="8 9" key="1">
    <citation type="submission" date="2016-10" db="EMBL/GenBank/DDBJ databases">
        <authorList>
            <person name="de Groot N.N."/>
        </authorList>
    </citation>
    <scope>NUCLEOTIDE SEQUENCE [LARGE SCALE GENOMIC DNA]</scope>
    <source>
        <strain evidence="8 9">CGMCC 1.11030</strain>
    </source>
</reference>
<keyword evidence="3 7" id="KW-0479">Metal-binding</keyword>
<evidence type="ECO:0000256" key="7">
    <source>
        <dbReference type="PIRSR" id="PIRSR000216-1"/>
    </source>
</evidence>
<dbReference type="AlphaFoldDB" id="A0A1I3NDX4"/>
<accession>A0A1I3NDX4</accession>
<dbReference type="PIRSF" id="PIRSF000216">
    <property type="entry name" value="NADH_DH_24kDa"/>
    <property type="match status" value="1"/>
</dbReference>
<keyword evidence="2 7" id="KW-0001">2Fe-2S</keyword>
<evidence type="ECO:0000313" key="9">
    <source>
        <dbReference type="Proteomes" id="UP000199377"/>
    </source>
</evidence>
<dbReference type="EMBL" id="FOQH01000013">
    <property type="protein sequence ID" value="SFJ07514.1"/>
    <property type="molecule type" value="Genomic_DNA"/>
</dbReference>
<evidence type="ECO:0000256" key="3">
    <source>
        <dbReference type="ARBA" id="ARBA00022723"/>
    </source>
</evidence>
<comment type="similarity">
    <text evidence="1">Belongs to the complex I 24 kDa subunit family.</text>
</comment>
<dbReference type="OrthoDB" id="9807941at2"/>
<gene>
    <name evidence="8" type="ORF">SAMN05216258_11348</name>
</gene>
<dbReference type="SUPFAM" id="SSF52833">
    <property type="entry name" value="Thioredoxin-like"/>
    <property type="match status" value="1"/>
</dbReference>
<feature type="binding site" evidence="7">
    <location>
        <position position="129"/>
    </location>
    <ligand>
        <name>[2Fe-2S] cluster</name>
        <dbReference type="ChEBI" id="CHEBI:190135"/>
    </ligand>
</feature>
<evidence type="ECO:0000256" key="1">
    <source>
        <dbReference type="ARBA" id="ARBA00010643"/>
    </source>
</evidence>
<organism evidence="8 9">
    <name type="scientific">Albimonas pacifica</name>
    <dbReference type="NCBI Taxonomy" id="1114924"/>
    <lineage>
        <taxon>Bacteria</taxon>
        <taxon>Pseudomonadati</taxon>
        <taxon>Pseudomonadota</taxon>
        <taxon>Alphaproteobacteria</taxon>
        <taxon>Rhodobacterales</taxon>
        <taxon>Paracoccaceae</taxon>
        <taxon>Albimonas</taxon>
    </lineage>
</organism>
<proteinExistence type="inferred from homology"/>
<dbReference type="Pfam" id="PF01257">
    <property type="entry name" value="2Fe-2S_thioredx"/>
    <property type="match status" value="1"/>
</dbReference>
<dbReference type="Gene3D" id="1.10.10.1590">
    <property type="entry name" value="NADH-quinone oxidoreductase subunit E"/>
    <property type="match status" value="1"/>
</dbReference>
<evidence type="ECO:0000256" key="5">
    <source>
        <dbReference type="ARBA" id="ARBA00023014"/>
    </source>
</evidence>
<evidence type="ECO:0000256" key="2">
    <source>
        <dbReference type="ARBA" id="ARBA00022714"/>
    </source>
</evidence>
<feature type="binding site" evidence="7">
    <location>
        <position position="90"/>
    </location>
    <ligand>
        <name>[2Fe-2S] cluster</name>
        <dbReference type="ChEBI" id="CHEBI:190135"/>
    </ligand>
</feature>